<dbReference type="Pfam" id="PF07728">
    <property type="entry name" value="AAA_5"/>
    <property type="match status" value="1"/>
</dbReference>
<dbReference type="InterPro" id="IPR041702">
    <property type="entry name" value="BchD/ChlD_VWA"/>
</dbReference>
<dbReference type="SUPFAM" id="SSF53300">
    <property type="entry name" value="vWA-like"/>
    <property type="match status" value="1"/>
</dbReference>
<evidence type="ECO:0000256" key="2">
    <source>
        <dbReference type="SAM" id="MobiDB-lite"/>
    </source>
</evidence>
<dbReference type="InParanoid" id="H1Z250"/>
<name>H1Z250_9EURY</name>
<accession>H1Z250</accession>
<dbReference type="SMART" id="SM00327">
    <property type="entry name" value="VWA"/>
    <property type="match status" value="1"/>
</dbReference>
<protein>
    <submittedName>
        <fullName evidence="4">Protoporphyrin IX magnesium-chelatase</fullName>
        <ecNumber evidence="4">6.6.1.1</ecNumber>
    </submittedName>
</protein>
<sequence length="689" mass="77531">MTHHIRRNILPFTAIVGQDQMKLALILNAINPRIGGVLVRGEKGTAKSTAVRALAEILPEIEVIKGCPFNCNPHNPNELCDSCYEKLNNSESTDTVIRKVQVVTLPLGSTEDRVIGTIDIEEAIKEGTKCLEPGILAAVNRGILYIDEVNLLDDHVVDILLDSAAMGVNSVEREGISFSHPAKFILIGTMNPEEGELRPQLLDRFGLQVTVEGIADVSERVEVVHIADAFETDPISFMEEYDQKQKHFRERIVSAKEILPNVVISDELVHRIAQTCVDMGVMTHRAEITIVRTAKTISAFNGREEVTTEDVREAMALALPHRMRRKPFEDPQVDQQKINDMMQDDQKKNDNEPDVEEQPENRDENPEETGEIPPFDFPEEEENRDNEIPPSSGSPPQEMVFDIGRPIETSGINYSSCKDRMKRLYVSGRRVDTLSEKNRGRYARICMPKDMDDIAFDATMRVASVHQKKRQKNGNRLIIKDSDIRERIRVGKVSVTCVFVVDISGSMGADKRMECAKGAVLSLLEDAYRNRDRVSIVAFRGSEAEVVLPLCNSVDLAYKYLREMPTGGKTPLSHGLMKAYEVLMNEKKKREDIIPLIILISDGRANYGFGKNIKEEIFSISERFRDERIHTVIIDTESVKNSFIKFQLGYCRDIAERSGGSYYSLSELSTEGVSSIALNEKERLVSSYI</sequence>
<dbReference type="NCBIfam" id="TIGR02442">
    <property type="entry name" value="Cob-chelat-sub"/>
    <property type="match status" value="1"/>
</dbReference>
<dbReference type="STRING" id="937775.Metlim_2341"/>
<dbReference type="GO" id="GO:0016851">
    <property type="term" value="F:magnesium chelatase activity"/>
    <property type="evidence" value="ECO:0007669"/>
    <property type="project" value="UniProtKB-EC"/>
</dbReference>
<dbReference type="Pfam" id="PF17863">
    <property type="entry name" value="AAA_lid_2"/>
    <property type="match status" value="1"/>
</dbReference>
<dbReference type="PROSITE" id="PS50234">
    <property type="entry name" value="VWFA"/>
    <property type="match status" value="1"/>
</dbReference>
<proteinExistence type="inferred from homology"/>
<reference evidence="4 5" key="1">
    <citation type="submission" date="2011-10" db="EMBL/GenBank/DDBJ databases">
        <title>The Improved High-Quality Draft genome of Methanoplanus limicola DSM 2279.</title>
        <authorList>
            <consortium name="US DOE Joint Genome Institute (JGI-PGF)"/>
            <person name="Lucas S."/>
            <person name="Copeland A."/>
            <person name="Lapidus A."/>
            <person name="Glavina del Rio T."/>
            <person name="Dalin E."/>
            <person name="Tice H."/>
            <person name="Bruce D."/>
            <person name="Goodwin L."/>
            <person name="Pitluck S."/>
            <person name="Peters L."/>
            <person name="Mikhailova N."/>
            <person name="Lu M."/>
            <person name="Kyrpides N."/>
            <person name="Mavromatis K."/>
            <person name="Ivanova N."/>
            <person name="Markowitz V."/>
            <person name="Cheng J.-F."/>
            <person name="Hugenholtz P."/>
            <person name="Woyke T."/>
            <person name="Wu D."/>
            <person name="Wirth R."/>
            <person name="Brambilla E.-M."/>
            <person name="Klenk H.-P."/>
            <person name="Eisen J.A."/>
        </authorList>
    </citation>
    <scope>NUCLEOTIDE SEQUENCE [LARGE SCALE GENOMIC DNA]</scope>
    <source>
        <strain evidence="4 5">DSM 2279</strain>
    </source>
</reference>
<organism evidence="4 5">
    <name type="scientific">Methanoplanus limicola DSM 2279</name>
    <dbReference type="NCBI Taxonomy" id="937775"/>
    <lineage>
        <taxon>Archaea</taxon>
        <taxon>Methanobacteriati</taxon>
        <taxon>Methanobacteriota</taxon>
        <taxon>Stenosarchaea group</taxon>
        <taxon>Methanomicrobia</taxon>
        <taxon>Methanomicrobiales</taxon>
        <taxon>Methanomicrobiaceae</taxon>
        <taxon>Methanoplanus</taxon>
    </lineage>
</organism>
<evidence type="ECO:0000259" key="3">
    <source>
        <dbReference type="PROSITE" id="PS50234"/>
    </source>
</evidence>
<dbReference type="InterPro" id="IPR012804">
    <property type="entry name" value="Cob_chelat_sub_put"/>
</dbReference>
<gene>
    <name evidence="4" type="ORF">Metlim_2341</name>
</gene>
<dbReference type="InterPro" id="IPR041628">
    <property type="entry name" value="ChlI/MoxR_AAA_lid"/>
</dbReference>
<dbReference type="Gene3D" id="3.40.50.410">
    <property type="entry name" value="von Willebrand factor, type A domain"/>
    <property type="match status" value="1"/>
</dbReference>
<keyword evidence="5" id="KW-1185">Reference proteome</keyword>
<evidence type="ECO:0000256" key="1">
    <source>
        <dbReference type="ARBA" id="ARBA00005799"/>
    </source>
</evidence>
<dbReference type="InterPro" id="IPR052989">
    <property type="entry name" value="Mg-chelatase_DI-like"/>
</dbReference>
<comment type="similarity">
    <text evidence="1">Belongs to the Mg-chelatase subunits D/I family.</text>
</comment>
<dbReference type="AlphaFoldDB" id="H1Z250"/>
<keyword evidence="4" id="KW-0436">Ligase</keyword>
<dbReference type="EMBL" id="CM001436">
    <property type="protein sequence ID" value="EHQ36395.1"/>
    <property type="molecule type" value="Genomic_DNA"/>
</dbReference>
<dbReference type="GO" id="GO:0005524">
    <property type="term" value="F:ATP binding"/>
    <property type="evidence" value="ECO:0007669"/>
    <property type="project" value="InterPro"/>
</dbReference>
<dbReference type="Proteomes" id="UP000005741">
    <property type="component" value="Chromosome"/>
</dbReference>
<dbReference type="PATRIC" id="fig|937775.9.peg.2646"/>
<feature type="region of interest" description="Disordered" evidence="2">
    <location>
        <begin position="343"/>
        <end position="401"/>
    </location>
</feature>
<dbReference type="HOGENOM" id="CLU_016684_0_2_2"/>
<dbReference type="InterPro" id="IPR027417">
    <property type="entry name" value="P-loop_NTPase"/>
</dbReference>
<dbReference type="CDD" id="cd01451">
    <property type="entry name" value="vWA_Magnesium_chelatase"/>
    <property type="match status" value="1"/>
</dbReference>
<dbReference type="Gene3D" id="3.40.50.300">
    <property type="entry name" value="P-loop containing nucleotide triphosphate hydrolases"/>
    <property type="match status" value="1"/>
</dbReference>
<dbReference type="SMART" id="SM00382">
    <property type="entry name" value="AAA"/>
    <property type="match status" value="1"/>
</dbReference>
<dbReference type="InterPro" id="IPR002035">
    <property type="entry name" value="VWF_A"/>
</dbReference>
<dbReference type="SUPFAM" id="SSF52540">
    <property type="entry name" value="P-loop containing nucleoside triphosphate hydrolases"/>
    <property type="match status" value="1"/>
</dbReference>
<dbReference type="CDD" id="cd00009">
    <property type="entry name" value="AAA"/>
    <property type="match status" value="1"/>
</dbReference>
<evidence type="ECO:0000313" key="5">
    <source>
        <dbReference type="Proteomes" id="UP000005741"/>
    </source>
</evidence>
<dbReference type="EC" id="6.6.1.1" evidence="4"/>
<dbReference type="GO" id="GO:0016887">
    <property type="term" value="F:ATP hydrolysis activity"/>
    <property type="evidence" value="ECO:0007669"/>
    <property type="project" value="InterPro"/>
</dbReference>
<evidence type="ECO:0000313" key="4">
    <source>
        <dbReference type="EMBL" id="EHQ36395.1"/>
    </source>
</evidence>
<dbReference type="PANTHER" id="PTHR35023:SF1">
    <property type="entry name" value="MG-PROTOPORPHYRIN IX CHELATASE"/>
    <property type="match status" value="1"/>
</dbReference>
<dbReference type="Pfam" id="PF13519">
    <property type="entry name" value="VWA_2"/>
    <property type="match status" value="1"/>
</dbReference>
<dbReference type="PANTHER" id="PTHR35023">
    <property type="entry name" value="CHELATASE-RELATED"/>
    <property type="match status" value="1"/>
</dbReference>
<dbReference type="InterPro" id="IPR003593">
    <property type="entry name" value="AAA+_ATPase"/>
</dbReference>
<dbReference type="InterPro" id="IPR036465">
    <property type="entry name" value="vWFA_dom_sf"/>
</dbReference>
<dbReference type="InterPro" id="IPR011704">
    <property type="entry name" value="ATPase_dyneun-rel_AAA"/>
</dbReference>
<feature type="domain" description="VWFA" evidence="3">
    <location>
        <begin position="496"/>
        <end position="688"/>
    </location>
</feature>
<dbReference type="Gene3D" id="1.10.8.80">
    <property type="entry name" value="Magnesium chelatase subunit I, C-Terminal domain"/>
    <property type="match status" value="1"/>
</dbReference>